<accession>A0ABR2T707</accession>
<gene>
    <name evidence="1" type="ORF">V6N11_018301</name>
</gene>
<sequence length="181" mass="19489">MMDVDSNLIMPVTMVDGTAGDLDAAKNNQLVQPPSFRDTLLEVCPYAQQAQVTVDAPVDPMADGVATVESQQVANDLDVQASSFRFVALHDHVLNDDIKGEGDRTPTRVVVETDGVSTVGRSKEVPNTRGKQVGVGRGNSGEWVNSISWVFSNPTELSYADFATSKENAHAHQELVEAPVH</sequence>
<proteinExistence type="predicted"/>
<dbReference type="EMBL" id="JBBPBN010000008">
    <property type="protein sequence ID" value="KAK9033268.1"/>
    <property type="molecule type" value="Genomic_DNA"/>
</dbReference>
<evidence type="ECO:0000313" key="1">
    <source>
        <dbReference type="EMBL" id="KAK9033268.1"/>
    </source>
</evidence>
<comment type="caution">
    <text evidence="1">The sequence shown here is derived from an EMBL/GenBank/DDBJ whole genome shotgun (WGS) entry which is preliminary data.</text>
</comment>
<keyword evidence="2" id="KW-1185">Reference proteome</keyword>
<name>A0ABR2T707_9ROSI</name>
<organism evidence="1 2">
    <name type="scientific">Hibiscus sabdariffa</name>
    <name type="common">roselle</name>
    <dbReference type="NCBI Taxonomy" id="183260"/>
    <lineage>
        <taxon>Eukaryota</taxon>
        <taxon>Viridiplantae</taxon>
        <taxon>Streptophyta</taxon>
        <taxon>Embryophyta</taxon>
        <taxon>Tracheophyta</taxon>
        <taxon>Spermatophyta</taxon>
        <taxon>Magnoliopsida</taxon>
        <taxon>eudicotyledons</taxon>
        <taxon>Gunneridae</taxon>
        <taxon>Pentapetalae</taxon>
        <taxon>rosids</taxon>
        <taxon>malvids</taxon>
        <taxon>Malvales</taxon>
        <taxon>Malvaceae</taxon>
        <taxon>Malvoideae</taxon>
        <taxon>Hibiscus</taxon>
    </lineage>
</organism>
<dbReference type="Proteomes" id="UP001396334">
    <property type="component" value="Unassembled WGS sequence"/>
</dbReference>
<evidence type="ECO:0000313" key="2">
    <source>
        <dbReference type="Proteomes" id="UP001396334"/>
    </source>
</evidence>
<reference evidence="1 2" key="1">
    <citation type="journal article" date="2024" name="G3 (Bethesda)">
        <title>Genome assembly of Hibiscus sabdariffa L. provides insights into metabolisms of medicinal natural products.</title>
        <authorList>
            <person name="Kim T."/>
        </authorList>
    </citation>
    <scope>NUCLEOTIDE SEQUENCE [LARGE SCALE GENOMIC DNA]</scope>
    <source>
        <strain evidence="1">TK-2024</strain>
        <tissue evidence="1">Old leaves</tissue>
    </source>
</reference>
<protein>
    <submittedName>
        <fullName evidence="1">Uncharacterized protein</fullName>
    </submittedName>
</protein>